<feature type="region of interest" description="Disordered" evidence="1">
    <location>
        <begin position="142"/>
        <end position="176"/>
    </location>
</feature>
<name>A0A9W8N4G6_9PEZI</name>
<feature type="compositionally biased region" description="Polar residues" evidence="1">
    <location>
        <begin position="159"/>
        <end position="176"/>
    </location>
</feature>
<evidence type="ECO:0000313" key="3">
    <source>
        <dbReference type="Proteomes" id="UP001148614"/>
    </source>
</evidence>
<protein>
    <submittedName>
        <fullName evidence="2">Uncharacterized protein</fullName>
    </submittedName>
</protein>
<dbReference type="VEuPathDB" id="FungiDB:F4678DRAFT_473713"/>
<feature type="compositionally biased region" description="Basic and acidic residues" evidence="1">
    <location>
        <begin position="1"/>
        <end position="16"/>
    </location>
</feature>
<gene>
    <name evidence="2" type="ORF">NPX13_g10583</name>
</gene>
<dbReference type="AlphaFoldDB" id="A0A9W8N4G6"/>
<evidence type="ECO:0000256" key="1">
    <source>
        <dbReference type="SAM" id="MobiDB-lite"/>
    </source>
</evidence>
<feature type="region of interest" description="Disordered" evidence="1">
    <location>
        <begin position="1"/>
        <end position="91"/>
    </location>
</feature>
<proteinExistence type="predicted"/>
<keyword evidence="3" id="KW-1185">Reference proteome</keyword>
<sequence length="176" mass="19198">MSDHPWPESMRKRGRDDEEWEIDGVANGPLGFTEHRNKRLQSLPLRASPTQIRRSGPTNFLPNPTMTPSNSDSDPEDAHVYQSLASPSMDVDQDADMAVNSLGPSDVFEPHASRPDLMAPSLGGRMPTPIHCTFAAQVRGNSWGTAPSSREGDNGAMLQHNNVIPSAQSYSQHDPA</sequence>
<dbReference type="Proteomes" id="UP001148614">
    <property type="component" value="Unassembled WGS sequence"/>
</dbReference>
<feature type="compositionally biased region" description="Polar residues" evidence="1">
    <location>
        <begin position="48"/>
        <end position="72"/>
    </location>
</feature>
<comment type="caution">
    <text evidence="2">The sequence shown here is derived from an EMBL/GenBank/DDBJ whole genome shotgun (WGS) entry which is preliminary data.</text>
</comment>
<reference evidence="2" key="1">
    <citation type="submission" date="2022-07" db="EMBL/GenBank/DDBJ databases">
        <title>Genome Sequence of Xylaria arbuscula.</title>
        <authorList>
            <person name="Buettner E."/>
        </authorList>
    </citation>
    <scope>NUCLEOTIDE SEQUENCE</scope>
    <source>
        <strain evidence="2">VT107</strain>
    </source>
</reference>
<evidence type="ECO:0000313" key="2">
    <source>
        <dbReference type="EMBL" id="KAJ3554553.1"/>
    </source>
</evidence>
<accession>A0A9W8N4G6</accession>
<organism evidence="2 3">
    <name type="scientific">Xylaria arbuscula</name>
    <dbReference type="NCBI Taxonomy" id="114810"/>
    <lineage>
        <taxon>Eukaryota</taxon>
        <taxon>Fungi</taxon>
        <taxon>Dikarya</taxon>
        <taxon>Ascomycota</taxon>
        <taxon>Pezizomycotina</taxon>
        <taxon>Sordariomycetes</taxon>
        <taxon>Xylariomycetidae</taxon>
        <taxon>Xylariales</taxon>
        <taxon>Xylariaceae</taxon>
        <taxon>Xylaria</taxon>
    </lineage>
</organism>
<dbReference type="EMBL" id="JANPWZ010003048">
    <property type="protein sequence ID" value="KAJ3554553.1"/>
    <property type="molecule type" value="Genomic_DNA"/>
</dbReference>